<dbReference type="InterPro" id="IPR018957">
    <property type="entry name" value="Znf_C3HC4_RING-type"/>
</dbReference>
<feature type="region of interest" description="Disordered" evidence="11">
    <location>
        <begin position="74"/>
        <end position="99"/>
    </location>
</feature>
<evidence type="ECO:0000256" key="9">
    <source>
        <dbReference type="ARBA" id="ARBA00023242"/>
    </source>
</evidence>
<evidence type="ECO:0000256" key="7">
    <source>
        <dbReference type="ARBA" id="ARBA00022833"/>
    </source>
</evidence>
<dbReference type="InterPro" id="IPR014001">
    <property type="entry name" value="Helicase_ATP-bd"/>
</dbReference>
<dbReference type="InterPro" id="IPR050628">
    <property type="entry name" value="SNF2_RAD54_helicase_TF"/>
</dbReference>
<keyword evidence="3" id="KW-0547">Nucleotide-binding</keyword>
<dbReference type="CDD" id="cd18793">
    <property type="entry name" value="SF2_C_SNF"/>
    <property type="match status" value="1"/>
</dbReference>
<dbReference type="SMART" id="SM00184">
    <property type="entry name" value="RING"/>
    <property type="match status" value="1"/>
</dbReference>
<dbReference type="PROSITE" id="PS00518">
    <property type="entry name" value="ZF_RING_1"/>
    <property type="match status" value="1"/>
</dbReference>
<keyword evidence="4 10" id="KW-0863">Zinc-finger</keyword>
<feature type="domain" description="RING-type" evidence="12">
    <location>
        <begin position="927"/>
        <end position="968"/>
    </location>
</feature>
<evidence type="ECO:0000259" key="12">
    <source>
        <dbReference type="PROSITE" id="PS50089"/>
    </source>
</evidence>
<dbReference type="AlphaFoldDB" id="A0ABD3UEL4"/>
<comment type="caution">
    <text evidence="15">The sequence shown here is derived from an EMBL/GenBank/DDBJ whole genome shotgun (WGS) entry which is preliminary data.</text>
</comment>
<feature type="compositionally biased region" description="Polar residues" evidence="11">
    <location>
        <begin position="577"/>
        <end position="588"/>
    </location>
</feature>
<dbReference type="InterPro" id="IPR014905">
    <property type="entry name" value="HIRAN"/>
</dbReference>
<dbReference type="PROSITE" id="PS50089">
    <property type="entry name" value="ZF_RING_2"/>
    <property type="match status" value="1"/>
</dbReference>
<dbReference type="GO" id="GO:0005524">
    <property type="term" value="F:ATP binding"/>
    <property type="evidence" value="ECO:0007669"/>
    <property type="project" value="UniProtKB-KW"/>
</dbReference>
<comment type="subcellular location">
    <subcellularLocation>
        <location evidence="1">Nucleus</location>
    </subcellularLocation>
</comment>
<dbReference type="Proteomes" id="UP001634394">
    <property type="component" value="Unassembled WGS sequence"/>
</dbReference>
<feature type="region of interest" description="Disordered" evidence="11">
    <location>
        <begin position="577"/>
        <end position="598"/>
    </location>
</feature>
<evidence type="ECO:0000256" key="8">
    <source>
        <dbReference type="ARBA" id="ARBA00022840"/>
    </source>
</evidence>
<dbReference type="EMBL" id="JBJQND010000016">
    <property type="protein sequence ID" value="KAL3846899.1"/>
    <property type="molecule type" value="Genomic_DNA"/>
</dbReference>
<dbReference type="InterPro" id="IPR017907">
    <property type="entry name" value="Znf_RING_CS"/>
</dbReference>
<dbReference type="Pfam" id="PF00271">
    <property type="entry name" value="Helicase_C"/>
    <property type="match status" value="1"/>
</dbReference>
<dbReference type="SMART" id="SM00487">
    <property type="entry name" value="DEXDc"/>
    <property type="match status" value="1"/>
</dbReference>
<dbReference type="PANTHER" id="PTHR45626:SF17">
    <property type="entry name" value="HELICASE-LIKE TRANSCRIPTION FACTOR"/>
    <property type="match status" value="1"/>
</dbReference>
<dbReference type="SMART" id="SM00910">
    <property type="entry name" value="HIRAN"/>
    <property type="match status" value="1"/>
</dbReference>
<reference evidence="15 16" key="1">
    <citation type="submission" date="2024-11" db="EMBL/GenBank/DDBJ databases">
        <title>Chromosome-level genome assembly of the freshwater bivalve Anodonta woodiana.</title>
        <authorList>
            <person name="Chen X."/>
        </authorList>
    </citation>
    <scope>NUCLEOTIDE SEQUENCE [LARGE SCALE GENOMIC DNA]</scope>
    <source>
        <strain evidence="15">MN2024</strain>
        <tissue evidence="15">Gills</tissue>
    </source>
</reference>
<dbReference type="CDD" id="cd16509">
    <property type="entry name" value="RING-HC_HLTF"/>
    <property type="match status" value="1"/>
</dbReference>
<dbReference type="InterPro" id="IPR001841">
    <property type="entry name" value="Znf_RING"/>
</dbReference>
<dbReference type="PROSITE" id="PS51194">
    <property type="entry name" value="HELICASE_CTER"/>
    <property type="match status" value="1"/>
</dbReference>
<evidence type="ECO:0000256" key="1">
    <source>
        <dbReference type="ARBA" id="ARBA00004123"/>
    </source>
</evidence>
<keyword evidence="6" id="KW-0347">Helicase</keyword>
<dbReference type="GO" id="GO:0004386">
    <property type="term" value="F:helicase activity"/>
    <property type="evidence" value="ECO:0007669"/>
    <property type="project" value="UniProtKB-KW"/>
</dbReference>
<feature type="domain" description="Helicase C-terminal" evidence="14">
    <location>
        <begin position="1002"/>
        <end position="1165"/>
    </location>
</feature>
<evidence type="ECO:0000256" key="10">
    <source>
        <dbReference type="PROSITE-ProRule" id="PRU00175"/>
    </source>
</evidence>
<dbReference type="InterPro" id="IPR001650">
    <property type="entry name" value="Helicase_C-like"/>
</dbReference>
<evidence type="ECO:0008006" key="17">
    <source>
        <dbReference type="Google" id="ProtNLM"/>
    </source>
</evidence>
<proteinExistence type="predicted"/>
<dbReference type="SUPFAM" id="SSF57850">
    <property type="entry name" value="RING/U-box"/>
    <property type="match status" value="1"/>
</dbReference>
<dbReference type="Gene3D" id="3.40.50.10810">
    <property type="entry name" value="Tandem AAA-ATPase domain"/>
    <property type="match status" value="2"/>
</dbReference>
<dbReference type="Pfam" id="PF00176">
    <property type="entry name" value="SNF2-rel_dom"/>
    <property type="match status" value="1"/>
</dbReference>
<dbReference type="Gene3D" id="3.40.50.300">
    <property type="entry name" value="P-loop containing nucleotide triphosphate hydrolases"/>
    <property type="match status" value="1"/>
</dbReference>
<dbReference type="PROSITE" id="PS51192">
    <property type="entry name" value="HELICASE_ATP_BIND_1"/>
    <property type="match status" value="1"/>
</dbReference>
<evidence type="ECO:0000256" key="2">
    <source>
        <dbReference type="ARBA" id="ARBA00022723"/>
    </source>
</evidence>
<evidence type="ECO:0000259" key="13">
    <source>
        <dbReference type="PROSITE" id="PS51192"/>
    </source>
</evidence>
<keyword evidence="7" id="KW-0862">Zinc</keyword>
<dbReference type="Pfam" id="PF08797">
    <property type="entry name" value="HIRAN"/>
    <property type="match status" value="1"/>
</dbReference>
<dbReference type="EMBL" id="JBJQND010000016">
    <property type="protein sequence ID" value="KAL3846898.1"/>
    <property type="molecule type" value="Genomic_DNA"/>
</dbReference>
<evidence type="ECO:0000256" key="6">
    <source>
        <dbReference type="ARBA" id="ARBA00022806"/>
    </source>
</evidence>
<name>A0ABD3UEL4_SINWO</name>
<dbReference type="InterPro" id="IPR049730">
    <property type="entry name" value="SNF2/RAD54-like_C"/>
</dbReference>
<dbReference type="Pfam" id="PF00097">
    <property type="entry name" value="zf-C3HC4"/>
    <property type="match status" value="1"/>
</dbReference>
<dbReference type="InterPro" id="IPR013083">
    <property type="entry name" value="Znf_RING/FYVE/PHD"/>
</dbReference>
<evidence type="ECO:0000313" key="16">
    <source>
        <dbReference type="Proteomes" id="UP001634394"/>
    </source>
</evidence>
<evidence type="ECO:0000313" key="15">
    <source>
        <dbReference type="EMBL" id="KAL3846898.1"/>
    </source>
</evidence>
<dbReference type="Gene3D" id="3.30.70.2330">
    <property type="match status" value="1"/>
</dbReference>
<evidence type="ECO:0000256" key="11">
    <source>
        <dbReference type="SAM" id="MobiDB-lite"/>
    </source>
</evidence>
<sequence length="1176" mass="131760">MGRNKQAWIPFKSSRRRRAAFKIVKQVGSGLWNSWNKPPMKKRKKSHKMGSWTAFAGNCLTSIINSARDALGLGTSSQSSSAPSQNVTNHSYSDEDEMGDNDVDEEICFGTMQGNIVGIQYYRGTVNNKEMVALQREPHNIYDSNAIQVNNVDGIQVGHIKRQLAKPLAYICDNGLARIEGVVPYGAYNRYSMPVDLTLWGLPQKRKAAVDKLNQYGYSLNDGASQSSGPVPGTPQSAGPGNYWYNPRRTYLTPAEVKNELDKLFENIKEEDKTSTTESAEAVSTKLYPHQKQALNWMIKRENGSSLPPFWEETGGKYFNSITNFTSNNRPNSVQGGILADDMGLGKTLEMIALILTNFEDKKPLAVRVPGTFRESYKNKLVHASKKAAVRLENSFNSEIYAAADVKLPDLKFPSNIDSPSDELLPKSSPCNVVIDLHQIKIKSKPPEHLQKKVPSQENDVIEISSEESDSEVSSLSIDDNVMLEKKDPNYSPKLHKIEHLASQDRARTKRNIGKLVYYVDSESDEDEDCITPIKRARINMTKEKMFCANQQISVEPSPNNRKGKVPLKGTTVKKSSTLKGNASQTCVPNDDETTGFTKMPQEKLPKIQTEVALPYSSRGMSEYDQSSGRTGSKGPRATLIVCPSSVISNWLDQLERHVHESVHLDVYVYCGTGRIKDSVILAKKDIVLTTYSTLAADHSKGNSPLEKVEWLRIVLDEGHAIRNPNAKQTKAILALSAQRKWVLTGTPIQNSMKDLWSLVNFLQISPFTDRQWWHRTIERPLKRGDESALKGIQHLMSHIALRRTKTQKVNNKPLVELPEKRVYLEYITLSGEEREAYNTMLNEGKLIVNNYFKQGTLLFNYGDVLAILLRLRQLCCHPFLVAKVTTALKETQGSCESSGGELSHELQEKLIGTLITVLSSGSEEECAICLDGLKSPVITHCAHVYCRPCIEVVIKNERPEPKCPLCRGAIEIDKLLEMPPEEIRQDVRQQDQTGQWKSSTKVDALMNALQQLRHEDPTAKSIVVSQFTSFLNILELPLSANGFNFVRLDGSMNTKARTQAMEEFNDTAPGSPTIILLSFKAGGVGINLTAASRVFLLDPAWNPASEEQCFDRCHRLGQTKEVIVTKFVVEDSIETRIMALQEKKRQLMQRAFGQNESDEEKRQARIRDIKSLIDL</sequence>
<keyword evidence="5" id="KW-0378">Hydrolase</keyword>
<dbReference type="PANTHER" id="PTHR45626">
    <property type="entry name" value="TRANSCRIPTION TERMINATION FACTOR 2-RELATED"/>
    <property type="match status" value="1"/>
</dbReference>
<dbReference type="GO" id="GO:0008270">
    <property type="term" value="F:zinc ion binding"/>
    <property type="evidence" value="ECO:0007669"/>
    <property type="project" value="UniProtKB-KW"/>
</dbReference>
<gene>
    <name evidence="15" type="ORF">ACJMK2_017850</name>
</gene>
<evidence type="ECO:0000256" key="5">
    <source>
        <dbReference type="ARBA" id="ARBA00022801"/>
    </source>
</evidence>
<dbReference type="InterPro" id="IPR027417">
    <property type="entry name" value="P-loop_NTPase"/>
</dbReference>
<dbReference type="InterPro" id="IPR000330">
    <property type="entry name" value="SNF2_N"/>
</dbReference>
<evidence type="ECO:0000256" key="3">
    <source>
        <dbReference type="ARBA" id="ARBA00022741"/>
    </source>
</evidence>
<dbReference type="InterPro" id="IPR038718">
    <property type="entry name" value="SNF2-like_sf"/>
</dbReference>
<keyword evidence="9" id="KW-0539">Nucleus</keyword>
<feature type="domain" description="Helicase ATP-binding" evidence="13">
    <location>
        <begin position="639"/>
        <end position="766"/>
    </location>
</feature>
<dbReference type="Gene3D" id="3.30.40.10">
    <property type="entry name" value="Zinc/RING finger domain, C3HC4 (zinc finger)"/>
    <property type="match status" value="1"/>
</dbReference>
<feature type="compositionally biased region" description="Low complexity" evidence="11">
    <location>
        <begin position="76"/>
        <end position="85"/>
    </location>
</feature>
<accession>A0ABD3UEL4</accession>
<dbReference type="GO" id="GO:0005634">
    <property type="term" value="C:nucleus"/>
    <property type="evidence" value="ECO:0007669"/>
    <property type="project" value="UniProtKB-SubCell"/>
</dbReference>
<keyword evidence="8" id="KW-0067">ATP-binding</keyword>
<evidence type="ECO:0000256" key="4">
    <source>
        <dbReference type="ARBA" id="ARBA00022771"/>
    </source>
</evidence>
<evidence type="ECO:0000259" key="14">
    <source>
        <dbReference type="PROSITE" id="PS51194"/>
    </source>
</evidence>
<protein>
    <recommendedName>
        <fullName evidence="17">Helicase-like transcription factor</fullName>
    </recommendedName>
</protein>
<keyword evidence="2" id="KW-0479">Metal-binding</keyword>
<dbReference type="SUPFAM" id="SSF52540">
    <property type="entry name" value="P-loop containing nucleoside triphosphate hydrolases"/>
    <property type="match status" value="3"/>
</dbReference>
<dbReference type="SMART" id="SM00490">
    <property type="entry name" value="HELICc"/>
    <property type="match status" value="1"/>
</dbReference>
<dbReference type="GO" id="GO:0016787">
    <property type="term" value="F:hydrolase activity"/>
    <property type="evidence" value="ECO:0007669"/>
    <property type="project" value="UniProtKB-KW"/>
</dbReference>
<feature type="compositionally biased region" description="Polar residues" evidence="11">
    <location>
        <begin position="221"/>
        <end position="239"/>
    </location>
</feature>
<organism evidence="15 16">
    <name type="scientific">Sinanodonta woodiana</name>
    <name type="common">Chinese pond mussel</name>
    <name type="synonym">Anodonta woodiana</name>
    <dbReference type="NCBI Taxonomy" id="1069815"/>
    <lineage>
        <taxon>Eukaryota</taxon>
        <taxon>Metazoa</taxon>
        <taxon>Spiralia</taxon>
        <taxon>Lophotrochozoa</taxon>
        <taxon>Mollusca</taxon>
        <taxon>Bivalvia</taxon>
        <taxon>Autobranchia</taxon>
        <taxon>Heteroconchia</taxon>
        <taxon>Palaeoheterodonta</taxon>
        <taxon>Unionida</taxon>
        <taxon>Unionoidea</taxon>
        <taxon>Unionidae</taxon>
        <taxon>Unioninae</taxon>
        <taxon>Sinanodonta</taxon>
    </lineage>
</organism>
<feature type="region of interest" description="Disordered" evidence="11">
    <location>
        <begin position="221"/>
        <end position="242"/>
    </location>
</feature>
<keyword evidence="16" id="KW-1185">Reference proteome</keyword>